<dbReference type="PANTHER" id="PTHR11738:SF192">
    <property type="entry name" value="KILLER CELL IMMUNOGLOBULIN-LIKE RECEPTOR-LIKE PROTEIN KIR3DX1-RELATED"/>
    <property type="match status" value="1"/>
</dbReference>
<feature type="compositionally biased region" description="Low complexity" evidence="4">
    <location>
        <begin position="119"/>
        <end position="132"/>
    </location>
</feature>
<dbReference type="AlphaFoldDB" id="A0A5N3UJC1"/>
<dbReference type="Gene3D" id="2.60.40.10">
    <property type="entry name" value="Immunoglobulins"/>
    <property type="match status" value="1"/>
</dbReference>
<dbReference type="InterPro" id="IPR036179">
    <property type="entry name" value="Ig-like_dom_sf"/>
</dbReference>
<evidence type="ECO:0000256" key="3">
    <source>
        <dbReference type="ARBA" id="ARBA00023319"/>
    </source>
</evidence>
<accession>A0A5N3UJC1</accession>
<dbReference type="InterPro" id="IPR013151">
    <property type="entry name" value="Immunoglobulin_dom"/>
</dbReference>
<gene>
    <name evidence="6" type="ORF">FD754_025429</name>
</gene>
<keyword evidence="1" id="KW-0732">Signal</keyword>
<evidence type="ECO:0000259" key="5">
    <source>
        <dbReference type="Pfam" id="PF00047"/>
    </source>
</evidence>
<dbReference type="EMBL" id="VCEA01013713">
    <property type="protein sequence ID" value="KAB0336980.1"/>
    <property type="molecule type" value="Genomic_DNA"/>
</dbReference>
<evidence type="ECO:0000256" key="4">
    <source>
        <dbReference type="SAM" id="MobiDB-lite"/>
    </source>
</evidence>
<evidence type="ECO:0000256" key="1">
    <source>
        <dbReference type="ARBA" id="ARBA00022729"/>
    </source>
</evidence>
<dbReference type="PANTHER" id="PTHR11738">
    <property type="entry name" value="MHC CLASS I NK CELL RECEPTOR"/>
    <property type="match status" value="1"/>
</dbReference>
<dbReference type="SUPFAM" id="SSF48726">
    <property type="entry name" value="Immunoglobulin"/>
    <property type="match status" value="1"/>
</dbReference>
<evidence type="ECO:0000256" key="2">
    <source>
        <dbReference type="ARBA" id="ARBA00023157"/>
    </source>
</evidence>
<reference evidence="6 7" key="1">
    <citation type="submission" date="2019-06" db="EMBL/GenBank/DDBJ databases">
        <title>Discovery of a novel chromosome fission-fusion reversal in muntjac.</title>
        <authorList>
            <person name="Mudd A.B."/>
            <person name="Bredeson J.V."/>
            <person name="Baum R."/>
            <person name="Hockemeyer D."/>
            <person name="Rokhsar D.S."/>
        </authorList>
    </citation>
    <scope>NUCLEOTIDE SEQUENCE [LARGE SCALE GENOMIC DNA]</scope>
    <source>
        <strain evidence="6">UTSW_UCB_Mm</strain>
        <tissue evidence="6">Fibroblast cell line</tissue>
    </source>
</reference>
<dbReference type="InterPro" id="IPR050412">
    <property type="entry name" value="Ig-like_Receptors_ImmuneReg"/>
</dbReference>
<organism evidence="6 7">
    <name type="scientific">Muntiacus muntjak</name>
    <name type="common">Barking deer</name>
    <name type="synonym">Indian muntjac</name>
    <dbReference type="NCBI Taxonomy" id="9888"/>
    <lineage>
        <taxon>Eukaryota</taxon>
        <taxon>Metazoa</taxon>
        <taxon>Chordata</taxon>
        <taxon>Craniata</taxon>
        <taxon>Vertebrata</taxon>
        <taxon>Euteleostomi</taxon>
        <taxon>Mammalia</taxon>
        <taxon>Eutheria</taxon>
        <taxon>Laurasiatheria</taxon>
        <taxon>Artiodactyla</taxon>
        <taxon>Ruminantia</taxon>
        <taxon>Pecora</taxon>
        <taxon>Cervidae</taxon>
        <taxon>Muntiacinae</taxon>
        <taxon>Muntiacus</taxon>
    </lineage>
</organism>
<evidence type="ECO:0000313" key="6">
    <source>
        <dbReference type="EMBL" id="KAB0336980.1"/>
    </source>
</evidence>
<keyword evidence="7" id="KW-1185">Reference proteome</keyword>
<keyword evidence="2" id="KW-1015">Disulfide bond</keyword>
<feature type="non-terminal residue" evidence="6">
    <location>
        <position position="1"/>
    </location>
</feature>
<dbReference type="FunFam" id="2.60.40.10:FF:000049">
    <property type="entry name" value="Leukocyte immunoglobulin-like receptor subfamily B member 1"/>
    <property type="match status" value="1"/>
</dbReference>
<name>A0A5N3UJC1_MUNMU</name>
<feature type="domain" description="Immunoglobulin-like beta-sandwich" evidence="5">
    <location>
        <begin position="32"/>
        <end position="107"/>
    </location>
</feature>
<dbReference type="Proteomes" id="UP000326458">
    <property type="component" value="Unassembled WGS sequence"/>
</dbReference>
<feature type="region of interest" description="Disordered" evidence="4">
    <location>
        <begin position="119"/>
        <end position="144"/>
    </location>
</feature>
<evidence type="ECO:0000313" key="7">
    <source>
        <dbReference type="Proteomes" id="UP000326458"/>
    </source>
</evidence>
<protein>
    <recommendedName>
        <fullName evidence="5">Immunoglobulin-like beta-sandwich domain-containing protein</fullName>
    </recommendedName>
</protein>
<comment type="caution">
    <text evidence="6">The sequence shown here is derived from an EMBL/GenBank/DDBJ whole genome shotgun (WGS) entry which is preliminary data.</text>
</comment>
<dbReference type="InterPro" id="IPR013783">
    <property type="entry name" value="Ig-like_fold"/>
</dbReference>
<dbReference type="GO" id="GO:0002764">
    <property type="term" value="P:immune response-regulating signaling pathway"/>
    <property type="evidence" value="ECO:0007669"/>
    <property type="project" value="TreeGrafter"/>
</dbReference>
<dbReference type="GO" id="GO:0005886">
    <property type="term" value="C:plasma membrane"/>
    <property type="evidence" value="ECO:0007669"/>
    <property type="project" value="TreeGrafter"/>
</dbReference>
<dbReference type="Pfam" id="PF00047">
    <property type="entry name" value="ig"/>
    <property type="match status" value="1"/>
</dbReference>
<proteinExistence type="predicted"/>
<keyword evidence="3" id="KW-0393">Immunoglobulin domain</keyword>
<sequence>DLVVHIHIFLFRERILNDSLSKKPSLSAQGGPVVRPGENVTLLCSSEHPFDQFHLLREGENVGRLLAGGLDTRGALQAEFPLGPGTPAHSGVYRCYGSFKHSPYEWSDPSDPLLLSVTEPTTSTCPSTTNPHTTEEPEGGSPIMHKHHALMRGTREKLHQCPRDLGSDLCWSCTASLLYPY</sequence>